<dbReference type="OrthoDB" id="10591113at2759"/>
<dbReference type="InterPro" id="IPR000626">
    <property type="entry name" value="Ubiquitin-like_dom"/>
</dbReference>
<keyword evidence="5" id="KW-1185">Reference proteome</keyword>
<feature type="domain" description="Ubiquitin-like" evidence="2">
    <location>
        <begin position="40"/>
        <end position="91"/>
    </location>
</feature>
<evidence type="ECO:0000259" key="2">
    <source>
        <dbReference type="PROSITE" id="PS50053"/>
    </source>
</evidence>
<name>A0A9P1DT85_9DINO</name>
<reference evidence="3" key="1">
    <citation type="submission" date="2022-10" db="EMBL/GenBank/DDBJ databases">
        <authorList>
            <person name="Chen Y."/>
            <person name="Dougan E. K."/>
            <person name="Chan C."/>
            <person name="Rhodes N."/>
            <person name="Thang M."/>
        </authorList>
    </citation>
    <scope>NUCLEOTIDE SEQUENCE</scope>
</reference>
<evidence type="ECO:0000313" key="3">
    <source>
        <dbReference type="EMBL" id="CAI4015124.1"/>
    </source>
</evidence>
<proteinExistence type="predicted"/>
<dbReference type="EMBL" id="CAMXCT010006514">
    <property type="protein sequence ID" value="CAI4015124.1"/>
    <property type="molecule type" value="Genomic_DNA"/>
</dbReference>
<accession>A0A9P1DT85</accession>
<dbReference type="EMBL" id="CAMXCT030006514">
    <property type="protein sequence ID" value="CAL4802436.1"/>
    <property type="molecule type" value="Genomic_DNA"/>
</dbReference>
<dbReference type="CDD" id="cd17039">
    <property type="entry name" value="Ubl_ubiquitin_like"/>
    <property type="match status" value="1"/>
</dbReference>
<dbReference type="Gene3D" id="3.10.20.90">
    <property type="entry name" value="Phosphatidylinositol 3-kinase Catalytic Subunit, Chain A, domain 1"/>
    <property type="match status" value="1"/>
</dbReference>
<evidence type="ECO:0000313" key="4">
    <source>
        <dbReference type="EMBL" id="CAL4802436.1"/>
    </source>
</evidence>
<reference evidence="4 5" key="2">
    <citation type="submission" date="2024-05" db="EMBL/GenBank/DDBJ databases">
        <authorList>
            <person name="Chen Y."/>
            <person name="Shah S."/>
            <person name="Dougan E. K."/>
            <person name="Thang M."/>
            <person name="Chan C."/>
        </authorList>
    </citation>
    <scope>NUCLEOTIDE SEQUENCE [LARGE SCALE GENOMIC DNA]</scope>
</reference>
<sequence>MDSSRRARRGVTDDSMDSERKRPRSAPASHAPHEPRGEGKYLEIKGLDGSTFQLEVVDDATIQDVYKNISEKIGLKPGTKLLLTSGCTIMDYSRPLLQQVQRG</sequence>
<organism evidence="3">
    <name type="scientific">Cladocopium goreaui</name>
    <dbReference type="NCBI Taxonomy" id="2562237"/>
    <lineage>
        <taxon>Eukaryota</taxon>
        <taxon>Sar</taxon>
        <taxon>Alveolata</taxon>
        <taxon>Dinophyceae</taxon>
        <taxon>Suessiales</taxon>
        <taxon>Symbiodiniaceae</taxon>
        <taxon>Cladocopium</taxon>
    </lineage>
</organism>
<dbReference type="InterPro" id="IPR029071">
    <property type="entry name" value="Ubiquitin-like_domsf"/>
</dbReference>
<dbReference type="SUPFAM" id="SSF54236">
    <property type="entry name" value="Ubiquitin-like"/>
    <property type="match status" value="1"/>
</dbReference>
<feature type="region of interest" description="Disordered" evidence="1">
    <location>
        <begin position="1"/>
        <end position="39"/>
    </location>
</feature>
<dbReference type="AlphaFoldDB" id="A0A9P1DT85"/>
<protein>
    <recommendedName>
        <fullName evidence="2">Ubiquitin-like domain-containing protein</fullName>
    </recommendedName>
</protein>
<dbReference type="EMBL" id="CAMXCT020006514">
    <property type="protein sequence ID" value="CAL1168499.1"/>
    <property type="molecule type" value="Genomic_DNA"/>
</dbReference>
<dbReference type="PROSITE" id="PS50053">
    <property type="entry name" value="UBIQUITIN_2"/>
    <property type="match status" value="1"/>
</dbReference>
<feature type="non-terminal residue" evidence="3">
    <location>
        <position position="103"/>
    </location>
</feature>
<evidence type="ECO:0000256" key="1">
    <source>
        <dbReference type="SAM" id="MobiDB-lite"/>
    </source>
</evidence>
<gene>
    <name evidence="3" type="ORF">C1SCF055_LOCUS39972</name>
</gene>
<dbReference type="Proteomes" id="UP001152797">
    <property type="component" value="Unassembled WGS sequence"/>
</dbReference>
<evidence type="ECO:0000313" key="5">
    <source>
        <dbReference type="Proteomes" id="UP001152797"/>
    </source>
</evidence>
<comment type="caution">
    <text evidence="3">The sequence shown here is derived from an EMBL/GenBank/DDBJ whole genome shotgun (WGS) entry which is preliminary data.</text>
</comment>